<dbReference type="STRING" id="210143.A0A1R3FW57"/>
<evidence type="ECO:0000256" key="2">
    <source>
        <dbReference type="SAM" id="Phobius"/>
    </source>
</evidence>
<comment type="similarity">
    <text evidence="1">Belongs to the LOR family.</text>
</comment>
<dbReference type="OrthoDB" id="97518at2759"/>
<dbReference type="Proteomes" id="UP000188268">
    <property type="component" value="Unassembled WGS sequence"/>
</dbReference>
<evidence type="ECO:0008006" key="5">
    <source>
        <dbReference type="Google" id="ProtNLM"/>
    </source>
</evidence>
<keyword evidence="2" id="KW-1133">Transmembrane helix</keyword>
<dbReference type="PANTHER" id="PTHR31087">
    <property type="match status" value="1"/>
</dbReference>
<dbReference type="SUPFAM" id="SSF54518">
    <property type="entry name" value="Tubby C-terminal domain-like"/>
    <property type="match status" value="1"/>
</dbReference>
<sequence>MATSDQMAYGVPMVSVVAGGLCVPYPVELIVKKKHHGFFDVNYQVLDVKGNLFLQVDGSYMSLYRKRIMRDPAGFPILTMREKAITGQKWAVHRGESSDRGDVIFSVQRSHCNHMKTRLQVFLPSNITQDICNFQVVTSYPFKSATVYKGDSAIAEVNYNLLWKSFCKGTKEDFRVKVYPGVDYAFIVALLIILVESNIMFCAA</sequence>
<feature type="transmembrane region" description="Helical" evidence="2">
    <location>
        <begin position="181"/>
        <end position="201"/>
    </location>
</feature>
<dbReference type="InterPro" id="IPR025659">
    <property type="entry name" value="Tubby-like_C"/>
</dbReference>
<keyword evidence="2" id="KW-0812">Transmembrane</keyword>
<gene>
    <name evidence="3" type="ORF">CCACVL1_30712</name>
</gene>
<protein>
    <recommendedName>
        <fullName evidence="5">LURP1-like domain-containing protein</fullName>
    </recommendedName>
</protein>
<organism evidence="3 4">
    <name type="scientific">Corchorus capsularis</name>
    <name type="common">Jute</name>
    <dbReference type="NCBI Taxonomy" id="210143"/>
    <lineage>
        <taxon>Eukaryota</taxon>
        <taxon>Viridiplantae</taxon>
        <taxon>Streptophyta</taxon>
        <taxon>Embryophyta</taxon>
        <taxon>Tracheophyta</taxon>
        <taxon>Spermatophyta</taxon>
        <taxon>Magnoliopsida</taxon>
        <taxon>eudicotyledons</taxon>
        <taxon>Gunneridae</taxon>
        <taxon>Pentapetalae</taxon>
        <taxon>rosids</taxon>
        <taxon>malvids</taxon>
        <taxon>Malvales</taxon>
        <taxon>Malvaceae</taxon>
        <taxon>Grewioideae</taxon>
        <taxon>Apeibeae</taxon>
        <taxon>Corchorus</taxon>
    </lineage>
</organism>
<evidence type="ECO:0000313" key="3">
    <source>
        <dbReference type="EMBL" id="OMO49996.1"/>
    </source>
</evidence>
<dbReference type="OMA" id="LRHRWMV"/>
<dbReference type="Gramene" id="OMO49996">
    <property type="protein sequence ID" value="OMO49996"/>
    <property type="gene ID" value="CCACVL1_30712"/>
</dbReference>
<evidence type="ECO:0000313" key="4">
    <source>
        <dbReference type="Proteomes" id="UP000188268"/>
    </source>
</evidence>
<accession>A0A1R3FW57</accession>
<reference evidence="3 4" key="1">
    <citation type="submission" date="2013-09" db="EMBL/GenBank/DDBJ databases">
        <title>Corchorus capsularis genome sequencing.</title>
        <authorList>
            <person name="Alam M."/>
            <person name="Haque M.S."/>
            <person name="Islam M.S."/>
            <person name="Emdad E.M."/>
            <person name="Islam M.M."/>
            <person name="Ahmed B."/>
            <person name="Halim A."/>
            <person name="Hossen Q.M.M."/>
            <person name="Hossain M.Z."/>
            <person name="Ahmed R."/>
            <person name="Khan M.M."/>
            <person name="Islam R."/>
            <person name="Rashid M.M."/>
            <person name="Khan S.A."/>
            <person name="Rahman M.S."/>
            <person name="Alam M."/>
        </authorList>
    </citation>
    <scope>NUCLEOTIDE SEQUENCE [LARGE SCALE GENOMIC DNA]</scope>
    <source>
        <strain evidence="4">cv. CVL-1</strain>
        <tissue evidence="3">Whole seedling</tissue>
    </source>
</reference>
<evidence type="ECO:0000256" key="1">
    <source>
        <dbReference type="ARBA" id="ARBA00005437"/>
    </source>
</evidence>
<dbReference type="AlphaFoldDB" id="A0A1R3FW57"/>
<dbReference type="Pfam" id="PF04525">
    <property type="entry name" value="LOR"/>
    <property type="match status" value="1"/>
</dbReference>
<dbReference type="InterPro" id="IPR007612">
    <property type="entry name" value="LOR"/>
</dbReference>
<dbReference type="PANTHER" id="PTHR31087:SF156">
    <property type="entry name" value="PROTEIN LURP1-LIKE"/>
    <property type="match status" value="1"/>
</dbReference>
<dbReference type="EMBL" id="AWWV01016308">
    <property type="protein sequence ID" value="OMO49996.1"/>
    <property type="molecule type" value="Genomic_DNA"/>
</dbReference>
<dbReference type="Gene3D" id="2.40.160.200">
    <property type="entry name" value="LURP1-related"/>
    <property type="match status" value="1"/>
</dbReference>
<dbReference type="InterPro" id="IPR038595">
    <property type="entry name" value="LOR_sf"/>
</dbReference>
<keyword evidence="2" id="KW-0472">Membrane</keyword>
<proteinExistence type="inferred from homology"/>
<keyword evidence="4" id="KW-1185">Reference proteome</keyword>
<comment type="caution">
    <text evidence="3">The sequence shown here is derived from an EMBL/GenBank/DDBJ whole genome shotgun (WGS) entry which is preliminary data.</text>
</comment>
<name>A0A1R3FW57_COCAP</name>